<dbReference type="InterPro" id="IPR007111">
    <property type="entry name" value="NACHT_NTPase"/>
</dbReference>
<evidence type="ECO:0000313" key="2">
    <source>
        <dbReference type="EMBL" id="KZV99130.1"/>
    </source>
</evidence>
<dbReference type="InterPro" id="IPR027417">
    <property type="entry name" value="P-loop_NTPase"/>
</dbReference>
<name>A0A165ME05_EXIGL</name>
<organism evidence="2 3">
    <name type="scientific">Exidia glandulosa HHB12029</name>
    <dbReference type="NCBI Taxonomy" id="1314781"/>
    <lineage>
        <taxon>Eukaryota</taxon>
        <taxon>Fungi</taxon>
        <taxon>Dikarya</taxon>
        <taxon>Basidiomycota</taxon>
        <taxon>Agaricomycotina</taxon>
        <taxon>Agaricomycetes</taxon>
        <taxon>Auriculariales</taxon>
        <taxon>Exidiaceae</taxon>
        <taxon>Exidia</taxon>
    </lineage>
</organism>
<dbReference type="AlphaFoldDB" id="A0A165ME05"/>
<feature type="domain" description="NACHT" evidence="1">
    <location>
        <begin position="218"/>
        <end position="334"/>
    </location>
</feature>
<keyword evidence="3" id="KW-1185">Reference proteome</keyword>
<evidence type="ECO:0000259" key="1">
    <source>
        <dbReference type="Pfam" id="PF05729"/>
    </source>
</evidence>
<dbReference type="Gene3D" id="3.40.50.300">
    <property type="entry name" value="P-loop containing nucleotide triphosphate hydrolases"/>
    <property type="match status" value="1"/>
</dbReference>
<dbReference type="EMBL" id="KV425912">
    <property type="protein sequence ID" value="KZV99130.1"/>
    <property type="molecule type" value="Genomic_DNA"/>
</dbReference>
<evidence type="ECO:0000313" key="3">
    <source>
        <dbReference type="Proteomes" id="UP000077266"/>
    </source>
</evidence>
<dbReference type="Proteomes" id="UP000077266">
    <property type="component" value="Unassembled WGS sequence"/>
</dbReference>
<protein>
    <recommendedName>
        <fullName evidence="1">NACHT domain-containing protein</fullName>
    </recommendedName>
</protein>
<dbReference type="InterPro" id="IPR059179">
    <property type="entry name" value="MLKL-like_MCAfunc"/>
</dbReference>
<dbReference type="CDD" id="cd21037">
    <property type="entry name" value="MLKL_NTD"/>
    <property type="match status" value="1"/>
</dbReference>
<dbReference type="OrthoDB" id="2846384at2759"/>
<dbReference type="Gene3D" id="1.20.930.20">
    <property type="entry name" value="Adaptor protein Cbl, N-terminal domain"/>
    <property type="match status" value="1"/>
</dbReference>
<dbReference type="InParanoid" id="A0A165ME05"/>
<dbReference type="Pfam" id="PF05729">
    <property type="entry name" value="NACHT"/>
    <property type="match status" value="1"/>
</dbReference>
<dbReference type="STRING" id="1314781.A0A165ME05"/>
<reference evidence="2 3" key="1">
    <citation type="journal article" date="2016" name="Mol. Biol. Evol.">
        <title>Comparative Genomics of Early-Diverging Mushroom-Forming Fungi Provides Insights into the Origins of Lignocellulose Decay Capabilities.</title>
        <authorList>
            <person name="Nagy L.G."/>
            <person name="Riley R."/>
            <person name="Tritt A."/>
            <person name="Adam C."/>
            <person name="Daum C."/>
            <person name="Floudas D."/>
            <person name="Sun H."/>
            <person name="Yadav J.S."/>
            <person name="Pangilinan J."/>
            <person name="Larsson K.H."/>
            <person name="Matsuura K."/>
            <person name="Barry K."/>
            <person name="Labutti K."/>
            <person name="Kuo R."/>
            <person name="Ohm R.A."/>
            <person name="Bhattacharya S.S."/>
            <person name="Shirouzu T."/>
            <person name="Yoshinaga Y."/>
            <person name="Martin F.M."/>
            <person name="Grigoriev I.V."/>
            <person name="Hibbett D.S."/>
        </authorList>
    </citation>
    <scope>NUCLEOTIDE SEQUENCE [LARGE SCALE GENOMIC DNA]</scope>
    <source>
        <strain evidence="2 3">HHB12029</strain>
    </source>
</reference>
<dbReference type="InterPro" id="IPR036537">
    <property type="entry name" value="Adaptor_Cbl_N_dom_sf"/>
</dbReference>
<sequence>MSGSLALTAAIASNTAEIAGQPIARTLLGVAYVIADCARKAKVNQHAVVALSRRVDECICLVCSELETRSDDASDEWVCGLRMFECALLNAEAQLRALLRRSFWSQLITQERDAERIKGLAEGVRQAYDALMVRFQIELHDLAGTVGRWLGETRVFDVLSQSSNINMRAIRYVDSTVTYVKPVSTLPPPPPPLYMGRVLECQAVVYALAQSGSASPARVAILGSAGVGKTPLALEAVHAPAVVSRFQDRRYFVSFRSHAPSDNTCTLDIIAAAFGFASSNRRALERRLATMLDSDALLVLDGFDDHARRADAEQVLEFLSGFAHLSLIVTLRGTKRPYGVNWTRPFLAPLQPLELQVLPSVPSSLGHCAEPRAIPCS</sequence>
<proteinExistence type="predicted"/>
<accession>A0A165ME05</accession>
<dbReference type="SUPFAM" id="SSF52540">
    <property type="entry name" value="P-loop containing nucleoside triphosphate hydrolases"/>
    <property type="match status" value="1"/>
</dbReference>
<dbReference type="GO" id="GO:0007166">
    <property type="term" value="P:cell surface receptor signaling pathway"/>
    <property type="evidence" value="ECO:0007669"/>
    <property type="project" value="InterPro"/>
</dbReference>
<gene>
    <name evidence="2" type="ORF">EXIGLDRAFT_831697</name>
</gene>